<keyword evidence="3" id="KW-1185">Reference proteome</keyword>
<reference evidence="2 3" key="1">
    <citation type="submission" date="2018-02" db="EMBL/GenBank/DDBJ databases">
        <title>The genomes of Aspergillus section Nigri reveals drivers in fungal speciation.</title>
        <authorList>
            <consortium name="DOE Joint Genome Institute"/>
            <person name="Vesth T.C."/>
            <person name="Nybo J."/>
            <person name="Theobald S."/>
            <person name="Brandl J."/>
            <person name="Frisvad J.C."/>
            <person name="Nielsen K.F."/>
            <person name="Lyhne E.K."/>
            <person name="Kogle M.E."/>
            <person name="Kuo A."/>
            <person name="Riley R."/>
            <person name="Clum A."/>
            <person name="Nolan M."/>
            <person name="Lipzen A."/>
            <person name="Salamov A."/>
            <person name="Henrissat B."/>
            <person name="Wiebenga A."/>
            <person name="De vries R.P."/>
            <person name="Grigoriev I.V."/>
            <person name="Mortensen U.H."/>
            <person name="Andersen M.R."/>
            <person name="Baker S.E."/>
        </authorList>
    </citation>
    <scope>NUCLEOTIDE SEQUENCE [LARGE SCALE GENOMIC DNA]</scope>
    <source>
        <strain evidence="2 3">CBS 121057</strain>
    </source>
</reference>
<dbReference type="InterPro" id="IPR023213">
    <property type="entry name" value="CAT-like_dom_sf"/>
</dbReference>
<dbReference type="PANTHER" id="PTHR31642">
    <property type="entry name" value="TRICHOTHECENE 3-O-ACETYLTRANSFERASE"/>
    <property type="match status" value="1"/>
</dbReference>
<dbReference type="VEuPathDB" id="FungiDB:BO78DRAFT_436352"/>
<organism evidence="2 3">
    <name type="scientific">Aspergillus sclerotiicarbonarius (strain CBS 121057 / IBT 28362)</name>
    <dbReference type="NCBI Taxonomy" id="1448318"/>
    <lineage>
        <taxon>Eukaryota</taxon>
        <taxon>Fungi</taxon>
        <taxon>Dikarya</taxon>
        <taxon>Ascomycota</taxon>
        <taxon>Pezizomycotina</taxon>
        <taxon>Eurotiomycetes</taxon>
        <taxon>Eurotiomycetidae</taxon>
        <taxon>Eurotiales</taxon>
        <taxon>Aspergillaceae</taxon>
        <taxon>Aspergillus</taxon>
        <taxon>Aspergillus subgen. Circumdati</taxon>
    </lineage>
</organism>
<dbReference type="Gene3D" id="3.30.559.10">
    <property type="entry name" value="Chloramphenicol acetyltransferase-like domain"/>
    <property type="match status" value="2"/>
</dbReference>
<gene>
    <name evidence="2" type="ORF">BO78DRAFT_436352</name>
</gene>
<evidence type="ECO:0008006" key="4">
    <source>
        <dbReference type="Google" id="ProtNLM"/>
    </source>
</evidence>
<dbReference type="STRING" id="1448318.A0A319F736"/>
<evidence type="ECO:0000313" key="2">
    <source>
        <dbReference type="EMBL" id="PYI01183.1"/>
    </source>
</evidence>
<evidence type="ECO:0000256" key="1">
    <source>
        <dbReference type="ARBA" id="ARBA00022679"/>
    </source>
</evidence>
<dbReference type="InterPro" id="IPR050317">
    <property type="entry name" value="Plant_Fungal_Acyltransferase"/>
</dbReference>
<name>A0A319F736_ASPSB</name>
<dbReference type="SUPFAM" id="SSF52777">
    <property type="entry name" value="CoA-dependent acyltransferases"/>
    <property type="match status" value="1"/>
</dbReference>
<dbReference type="OrthoDB" id="1862401at2759"/>
<sequence>MADHTFVEQLTPLDLPMPRAHIRVLLVFPTANPTPAITQHLQRGLDKLSKQVPWLSGRVFPTEASPAIRYTADSTLTLVDKGSITASYTTLASQGMPIEAIPPDVWPLPSTINPLSTTGDPIFTASLFRFADQGAGLCLSFHHNATDATGFSEILHLWARNVADPKFDLSSPPPQGRLSRLSQALSPDLQNISSLSSEHLFALHPEYSTLPPTIPKHFPPCTSKTFTISIHWINILKDLMHKHTPNRLTTNTILCALLWTTITRIRTHRTRTAPLTHDPSPRSRQSTLVTAINARHRIPIPIPKGKEKENENKNPYLGNTVLYALTTLPATTLSTADEDPIHSLAQICSLITKSQSPATINSRYTAEVYRLLEQNAGSVYVGWDLFNSRDLMITSWADVDLYGVDFGTGVGRPGFVRLPVVGEAEADGVGVVLPRRRDRDGDGDGGGEMLEVVVMLRGDDMRGLEGDGMWGVVVEGGGR</sequence>
<dbReference type="Pfam" id="PF02458">
    <property type="entry name" value="Transferase"/>
    <property type="match status" value="1"/>
</dbReference>
<dbReference type="PANTHER" id="PTHR31642:SF310">
    <property type="entry name" value="FATTY ALCOHOL:CAFFEOYL-COA ACYLTRANSFERASE"/>
    <property type="match status" value="1"/>
</dbReference>
<keyword evidence="1" id="KW-0808">Transferase</keyword>
<dbReference type="EMBL" id="KZ826422">
    <property type="protein sequence ID" value="PYI01183.1"/>
    <property type="molecule type" value="Genomic_DNA"/>
</dbReference>
<dbReference type="Proteomes" id="UP000248423">
    <property type="component" value="Unassembled WGS sequence"/>
</dbReference>
<proteinExistence type="predicted"/>
<dbReference type="GO" id="GO:0016747">
    <property type="term" value="F:acyltransferase activity, transferring groups other than amino-acyl groups"/>
    <property type="evidence" value="ECO:0007669"/>
    <property type="project" value="TreeGrafter"/>
</dbReference>
<protein>
    <recommendedName>
        <fullName evidence="4">Transferase family protein</fullName>
    </recommendedName>
</protein>
<accession>A0A319F736</accession>
<evidence type="ECO:0000313" key="3">
    <source>
        <dbReference type="Proteomes" id="UP000248423"/>
    </source>
</evidence>
<dbReference type="AlphaFoldDB" id="A0A319F736"/>